<reference evidence="3 5" key="2">
    <citation type="submission" date="2020-08" db="EMBL/GenBank/DDBJ databases">
        <title>Sequencing the genomes of 1000 actinobacteria strains.</title>
        <authorList>
            <person name="Klenk H.-P."/>
        </authorList>
    </citation>
    <scope>NUCLEOTIDE SEQUENCE [LARGE SCALE GENOMIC DNA]</scope>
    <source>
        <strain evidence="3 5">DSM 21065</strain>
    </source>
</reference>
<keyword evidence="4" id="KW-1185">Reference proteome</keyword>
<evidence type="ECO:0000313" key="4">
    <source>
        <dbReference type="Proteomes" id="UP000029864"/>
    </source>
</evidence>
<sequence length="282" mass="29768">MASAEGRTTPTMAERVDLAAHGLFTRVGLFLPVAVRDGVAAVALATGTAFALVYFWFSGWAPLMRGRDASRELFSFGPFVNPGVILCALWLFAFVCALLAWSRTAKIVLTGSILIAIAIPWTNLLVPAWDGPSSTNLGFFVILGLLAVAGTPRSRPRLAFASSVWLVAFVGLYAANGLLNGGGDRSFWTRIASPTNLLLAGLAAVMLTVVFLALRRRTAAVVVLGSLPPWIAVWGVGIMNDDPLTALVIAAIVVAVVPTLVAGAFALRRSGVLDHKVNAEDK</sequence>
<dbReference type="EMBL" id="JPXF01000137">
    <property type="protein sequence ID" value="KGJ71762.1"/>
    <property type="molecule type" value="Genomic_DNA"/>
</dbReference>
<comment type="caution">
    <text evidence="2">The sequence shown here is derived from an EMBL/GenBank/DDBJ whole genome shotgun (WGS) entry which is preliminary data.</text>
</comment>
<keyword evidence="1" id="KW-0472">Membrane</keyword>
<feature type="transmembrane region" description="Helical" evidence="1">
    <location>
        <begin position="135"/>
        <end position="151"/>
    </location>
</feature>
<feature type="transmembrane region" description="Helical" evidence="1">
    <location>
        <begin position="107"/>
        <end position="129"/>
    </location>
</feature>
<feature type="transmembrane region" description="Helical" evidence="1">
    <location>
        <begin position="245"/>
        <end position="267"/>
    </location>
</feature>
<organism evidence="2 4">
    <name type="scientific">Cryobacterium roopkundense</name>
    <dbReference type="NCBI Taxonomy" id="1001240"/>
    <lineage>
        <taxon>Bacteria</taxon>
        <taxon>Bacillati</taxon>
        <taxon>Actinomycetota</taxon>
        <taxon>Actinomycetes</taxon>
        <taxon>Micrococcales</taxon>
        <taxon>Microbacteriaceae</taxon>
        <taxon>Cryobacterium</taxon>
    </lineage>
</organism>
<dbReference type="Proteomes" id="UP000029864">
    <property type="component" value="Unassembled WGS sequence"/>
</dbReference>
<dbReference type="EMBL" id="JACHBQ010000001">
    <property type="protein sequence ID" value="MBB5640165.1"/>
    <property type="molecule type" value="Genomic_DNA"/>
</dbReference>
<gene>
    <name evidence="3" type="ORF">BJ997_000713</name>
    <name evidence="2" type="ORF">GY21_19985</name>
</gene>
<accession>A0A099J2I6</accession>
<dbReference type="RefSeq" id="WP_152602356.1">
    <property type="nucleotide sequence ID" value="NZ_JACHBQ010000001.1"/>
</dbReference>
<name>A0A099J2I6_9MICO</name>
<feature type="transmembrane region" description="Helical" evidence="1">
    <location>
        <begin position="39"/>
        <end position="59"/>
    </location>
</feature>
<feature type="transmembrane region" description="Helical" evidence="1">
    <location>
        <begin position="195"/>
        <end position="214"/>
    </location>
</feature>
<keyword evidence="1" id="KW-0812">Transmembrane</keyword>
<feature type="transmembrane region" description="Helical" evidence="1">
    <location>
        <begin position="79"/>
        <end position="100"/>
    </location>
</feature>
<proteinExistence type="predicted"/>
<keyword evidence="1" id="KW-1133">Transmembrane helix</keyword>
<dbReference type="AlphaFoldDB" id="A0A099J2I6"/>
<evidence type="ECO:0000313" key="5">
    <source>
        <dbReference type="Proteomes" id="UP000561726"/>
    </source>
</evidence>
<evidence type="ECO:0000256" key="1">
    <source>
        <dbReference type="SAM" id="Phobius"/>
    </source>
</evidence>
<protein>
    <submittedName>
        <fullName evidence="2">Uncharacterized protein</fullName>
    </submittedName>
</protein>
<evidence type="ECO:0000313" key="3">
    <source>
        <dbReference type="EMBL" id="MBB5640165.1"/>
    </source>
</evidence>
<reference evidence="2 4" key="1">
    <citation type="submission" date="2014-08" db="EMBL/GenBank/DDBJ databases">
        <authorList>
            <person name="Sisinthy S."/>
        </authorList>
    </citation>
    <scope>NUCLEOTIDE SEQUENCE [LARGE SCALE GENOMIC DNA]</scope>
    <source>
        <strain evidence="2 4">RuG17</strain>
    </source>
</reference>
<dbReference type="OrthoDB" id="3268054at2"/>
<dbReference type="eggNOG" id="ENOG5033C4C">
    <property type="taxonomic scope" value="Bacteria"/>
</dbReference>
<dbReference type="Proteomes" id="UP000561726">
    <property type="component" value="Unassembled WGS sequence"/>
</dbReference>
<feature type="transmembrane region" description="Helical" evidence="1">
    <location>
        <begin position="221"/>
        <end position="239"/>
    </location>
</feature>
<evidence type="ECO:0000313" key="2">
    <source>
        <dbReference type="EMBL" id="KGJ71762.1"/>
    </source>
</evidence>
<feature type="transmembrane region" description="Helical" evidence="1">
    <location>
        <begin position="158"/>
        <end position="175"/>
    </location>
</feature>